<proteinExistence type="predicted"/>
<feature type="compositionally biased region" description="Basic and acidic residues" evidence="1">
    <location>
        <begin position="152"/>
        <end position="167"/>
    </location>
</feature>
<feature type="signal peptide" evidence="2">
    <location>
        <begin position="1"/>
        <end position="19"/>
    </location>
</feature>
<evidence type="ECO:0000256" key="2">
    <source>
        <dbReference type="SAM" id="SignalP"/>
    </source>
</evidence>
<dbReference type="RefSeq" id="WP_256001434.1">
    <property type="nucleotide sequence ID" value="NZ_JAGPYW010000019.1"/>
</dbReference>
<organism evidence="3 4">
    <name type="scientific">Corynebacterium pseudogenitalium</name>
    <dbReference type="NCBI Taxonomy" id="38303"/>
    <lineage>
        <taxon>Bacteria</taxon>
        <taxon>Bacillati</taxon>
        <taxon>Actinomycetota</taxon>
        <taxon>Actinomycetes</taxon>
        <taxon>Mycobacteriales</taxon>
        <taxon>Corynebacteriaceae</taxon>
        <taxon>Corynebacterium</taxon>
    </lineage>
</organism>
<evidence type="ECO:0008006" key="5">
    <source>
        <dbReference type="Google" id="ProtNLM"/>
    </source>
</evidence>
<reference evidence="3 4" key="1">
    <citation type="submission" date="2021-04" db="EMBL/GenBank/DDBJ databases">
        <title>Corynebacterium genitalium sp. nov. and Corynebacterium genitalium sp. nov., two new species of the genus Corynebacterium.</title>
        <authorList>
            <person name="Jaen-Luchoro D."/>
            <person name="Pinyeiro-Iglesias B."/>
            <person name="Al-Shaer S."/>
            <person name="Karlsson R."/>
            <person name="Gonzales-Siles L."/>
            <person name="Cardew S."/>
            <person name="Jensie-Markopolous S."/>
            <person name="Ohlen M."/>
            <person name="Inganas E."/>
            <person name="Moore E.R.B."/>
        </authorList>
    </citation>
    <scope>NUCLEOTIDE SEQUENCE [LARGE SCALE GENOMIC DNA]</scope>
    <source>
        <strain evidence="3 4">CCUG 55013</strain>
    </source>
</reference>
<accession>A0ABD4TTF7</accession>
<evidence type="ECO:0000313" key="3">
    <source>
        <dbReference type="EMBL" id="MCQ4615137.1"/>
    </source>
</evidence>
<sequence length="167" mass="17844">MEKLLLYFFLGGVCLPLTACGNAVYTDISGKVGFSLNESGGVVIEVESCGTELDGVDLSGPNIDGKNHRYASFKAQEPVAGHFKVDISDPGSNWKAESPVEAPEDADELLIANASSSHEDVQPYPVDAKLSEIRALQPGEVITGSSESTVDESSRKVMTQEEFSRCD</sequence>
<keyword evidence="2" id="KW-0732">Signal</keyword>
<evidence type="ECO:0000313" key="4">
    <source>
        <dbReference type="Proteomes" id="UP001205080"/>
    </source>
</evidence>
<feature type="chain" id="PRO_5044895405" description="Secreted protein" evidence="2">
    <location>
        <begin position="20"/>
        <end position="167"/>
    </location>
</feature>
<name>A0ABD4TTF7_9CORY</name>
<dbReference type="EMBL" id="JAGPYW010000019">
    <property type="protein sequence ID" value="MCQ4615137.1"/>
    <property type="molecule type" value="Genomic_DNA"/>
</dbReference>
<gene>
    <name evidence="3" type="ORF">KBX22_10445</name>
</gene>
<comment type="caution">
    <text evidence="3">The sequence shown here is derived from an EMBL/GenBank/DDBJ whole genome shotgun (WGS) entry which is preliminary data.</text>
</comment>
<dbReference type="Proteomes" id="UP001205080">
    <property type="component" value="Unassembled WGS sequence"/>
</dbReference>
<protein>
    <recommendedName>
        <fullName evidence="5">Secreted protein</fullName>
    </recommendedName>
</protein>
<dbReference type="AlphaFoldDB" id="A0ABD4TTF7"/>
<feature type="region of interest" description="Disordered" evidence="1">
    <location>
        <begin position="138"/>
        <end position="167"/>
    </location>
</feature>
<evidence type="ECO:0000256" key="1">
    <source>
        <dbReference type="SAM" id="MobiDB-lite"/>
    </source>
</evidence>